<dbReference type="EMBL" id="PTIY01000002">
    <property type="protein sequence ID" value="PPK73394.1"/>
    <property type="molecule type" value="Genomic_DNA"/>
</dbReference>
<dbReference type="NCBIfam" id="NF003501">
    <property type="entry name" value="PRK05170.1-5"/>
    <property type="match status" value="1"/>
</dbReference>
<evidence type="ECO:0000313" key="3">
    <source>
        <dbReference type="Proteomes" id="UP000238071"/>
    </source>
</evidence>
<reference evidence="2 3" key="1">
    <citation type="submission" date="2018-02" db="EMBL/GenBank/DDBJ databases">
        <title>Subsurface microbial communities from deep shales in Ohio and West Virginia, USA.</title>
        <authorList>
            <person name="Wrighton K."/>
        </authorList>
    </citation>
    <scope>NUCLEOTIDE SEQUENCE [LARGE SCALE GENOMIC DNA]</scope>
    <source>
        <strain evidence="2 3">OWC-G53F</strain>
    </source>
</reference>
<comment type="caution">
    <text evidence="2">The sequence shown here is derived from an EMBL/GenBank/DDBJ whole genome shotgun (WGS) entry which is preliminary data.</text>
</comment>
<dbReference type="InterPro" id="IPR005358">
    <property type="entry name" value="Puta_zinc/iron-chelating_dom"/>
</dbReference>
<sequence>MSFWKTKKLSEMTTEEWESLCDNCGKCCLHKLEDEDTGDIYFTSVVCNLIDLDTCRCTRYAERTQLVPECLDLKQHDFAEYNWLPATCAYRLLSDGEELPDWHPLLSKSADSVQDAGVSISSYAMKESEIDDLEDHIIEWLE</sequence>
<dbReference type="AlphaFoldDB" id="A0A2S6H7D3"/>
<dbReference type="PIRSF" id="PIRSF006173">
    <property type="entry name" value="UCP006173"/>
    <property type="match status" value="1"/>
</dbReference>
<gene>
    <name evidence="2" type="ORF">B0F88_102379</name>
</gene>
<evidence type="ECO:0000256" key="1">
    <source>
        <dbReference type="HAMAP-Rule" id="MF_00676"/>
    </source>
</evidence>
<organism evidence="2 3">
    <name type="scientific">Methylobacter tundripaludum</name>
    <dbReference type="NCBI Taxonomy" id="173365"/>
    <lineage>
        <taxon>Bacteria</taxon>
        <taxon>Pseudomonadati</taxon>
        <taxon>Pseudomonadota</taxon>
        <taxon>Gammaproteobacteria</taxon>
        <taxon>Methylococcales</taxon>
        <taxon>Methylococcaceae</taxon>
        <taxon>Methylobacter</taxon>
    </lineage>
</organism>
<proteinExistence type="inferred from homology"/>
<dbReference type="HAMAP" id="MF_00676">
    <property type="entry name" value="UPF0260"/>
    <property type="match status" value="1"/>
</dbReference>
<protein>
    <recommendedName>
        <fullName evidence="1">UPF0260 protein B0F88_102379</fullName>
    </recommendedName>
</protein>
<dbReference type="InterPro" id="IPR008228">
    <property type="entry name" value="UCP006173"/>
</dbReference>
<dbReference type="Pfam" id="PF03692">
    <property type="entry name" value="CxxCxxCC"/>
    <property type="match status" value="1"/>
</dbReference>
<comment type="similarity">
    <text evidence="1">Belongs to the UPF0260 family.</text>
</comment>
<evidence type="ECO:0000313" key="2">
    <source>
        <dbReference type="EMBL" id="PPK73394.1"/>
    </source>
</evidence>
<dbReference type="OrthoDB" id="9786855at2"/>
<accession>A0A2S6H7D3</accession>
<dbReference type="Proteomes" id="UP000238071">
    <property type="component" value="Unassembled WGS sequence"/>
</dbReference>
<dbReference type="PANTHER" id="PTHR37421">
    <property type="entry name" value="UPF0260 PROTEIN YCGN"/>
    <property type="match status" value="1"/>
</dbReference>
<name>A0A2S6H7D3_9GAMM</name>
<keyword evidence="3" id="KW-1185">Reference proteome</keyword>
<dbReference type="PANTHER" id="PTHR37421:SF1">
    <property type="entry name" value="UPF0260 PROTEIN YCGN"/>
    <property type="match status" value="1"/>
</dbReference>
<dbReference type="RefSeq" id="WP_104422639.1">
    <property type="nucleotide sequence ID" value="NZ_PTIY01000002.1"/>
</dbReference>
<dbReference type="NCBIfam" id="NF003507">
    <property type="entry name" value="PRK05170.2-5"/>
    <property type="match status" value="1"/>
</dbReference>